<accession>A0A2N0DGE1</accession>
<organism evidence="1 2">
    <name type="scientific">Rhizobium sullae</name>
    <name type="common">Rhizobium hedysari</name>
    <dbReference type="NCBI Taxonomy" id="50338"/>
    <lineage>
        <taxon>Bacteria</taxon>
        <taxon>Pseudomonadati</taxon>
        <taxon>Pseudomonadota</taxon>
        <taxon>Alphaproteobacteria</taxon>
        <taxon>Hyphomicrobiales</taxon>
        <taxon>Rhizobiaceae</taxon>
        <taxon>Rhizobium/Agrobacterium group</taxon>
        <taxon>Rhizobium</taxon>
    </lineage>
</organism>
<evidence type="ECO:0000313" key="1">
    <source>
        <dbReference type="EMBL" id="PKA45130.1"/>
    </source>
</evidence>
<proteinExistence type="predicted"/>
<name>A0A2N0DGE1_RHISU</name>
<evidence type="ECO:0000313" key="2">
    <source>
        <dbReference type="Proteomes" id="UP000232164"/>
    </source>
</evidence>
<dbReference type="Proteomes" id="UP000232164">
    <property type="component" value="Unassembled WGS sequence"/>
</dbReference>
<dbReference type="RefSeq" id="WP_087002357.1">
    <property type="nucleotide sequence ID" value="NZ_FWER01000044.1"/>
</dbReference>
<dbReference type="AlphaFoldDB" id="A0A2N0DGE1"/>
<reference evidence="1 2" key="1">
    <citation type="submission" date="2017-11" db="EMBL/GenBank/DDBJ databases">
        <authorList>
            <person name="Han C.G."/>
        </authorList>
    </citation>
    <scope>NUCLEOTIDE SEQUENCE [LARGE SCALE GENOMIC DNA]</scope>
    <source>
        <strain evidence="1 2">HCNT1</strain>
    </source>
</reference>
<reference evidence="1 2" key="2">
    <citation type="submission" date="2017-12" db="EMBL/GenBank/DDBJ databases">
        <title>Genome sequence of Rhizobium sullae HCNT1 isolated from Sulla coronaria nodules and featuring peculiar denitrification phenotypes.</title>
        <authorList>
            <person name="De Diego-Diaz B."/>
            <person name="Treu L."/>
            <person name="Campanaro S."/>
            <person name="Da Silva Duarte V."/>
            <person name="Basaglia M."/>
            <person name="Favaro L."/>
            <person name="Casella S."/>
            <person name="Squartini A."/>
        </authorList>
    </citation>
    <scope>NUCLEOTIDE SEQUENCE [LARGE SCALE GENOMIC DNA]</scope>
    <source>
        <strain evidence="1 2">HCNT1</strain>
    </source>
</reference>
<dbReference type="EMBL" id="PIQN01000003">
    <property type="protein sequence ID" value="PKA45130.1"/>
    <property type="molecule type" value="Genomic_DNA"/>
</dbReference>
<dbReference type="STRING" id="1041146.GCA_000427985_05133"/>
<gene>
    <name evidence="1" type="ORF">CWR43_04880</name>
</gene>
<sequence>MHGYTINCDLELTATEAEATMTLSDYVSRECFDRLRENGGRQKSIELLHMLNDSRGVFAKLVEYHVDPDDGDEDIFEDCVPLAETVLREGKPRPSELERH</sequence>
<comment type="caution">
    <text evidence="1">The sequence shown here is derived from an EMBL/GenBank/DDBJ whole genome shotgun (WGS) entry which is preliminary data.</text>
</comment>
<protein>
    <submittedName>
        <fullName evidence="1">Uncharacterized protein</fullName>
    </submittedName>
</protein>